<dbReference type="AlphaFoldDB" id="A0A239WLN7"/>
<evidence type="ECO:0000313" key="2">
    <source>
        <dbReference type="EMBL" id="SNV35066.1"/>
    </source>
</evidence>
<name>A0A239WLN7_9FLAO</name>
<gene>
    <name evidence="2" type="ORF">SAMEA4412677_00388</name>
</gene>
<evidence type="ECO:0000256" key="1">
    <source>
        <dbReference type="SAM" id="SignalP"/>
    </source>
</evidence>
<accession>A0A239WLN7</accession>
<feature type="chain" id="PRO_5012941333" evidence="1">
    <location>
        <begin position="23"/>
        <end position="333"/>
    </location>
</feature>
<reference evidence="2 3" key="1">
    <citation type="submission" date="2017-06" db="EMBL/GenBank/DDBJ databases">
        <authorList>
            <consortium name="Pathogen Informatics"/>
        </authorList>
    </citation>
    <scope>NUCLEOTIDE SEQUENCE [LARGE SCALE GENOMIC DNA]</scope>
    <source>
        <strain evidence="2 3">NCTC13490</strain>
    </source>
</reference>
<dbReference type="PROSITE" id="PS51257">
    <property type="entry name" value="PROKAR_LIPOPROTEIN"/>
    <property type="match status" value="1"/>
</dbReference>
<feature type="signal peptide" evidence="1">
    <location>
        <begin position="1"/>
        <end position="22"/>
    </location>
</feature>
<keyword evidence="3" id="KW-1185">Reference proteome</keyword>
<proteinExistence type="predicted"/>
<organism evidence="2 3">
    <name type="scientific">Chryseobacterium taklimakanense</name>
    <dbReference type="NCBI Taxonomy" id="536441"/>
    <lineage>
        <taxon>Bacteria</taxon>
        <taxon>Pseudomonadati</taxon>
        <taxon>Bacteroidota</taxon>
        <taxon>Flavobacteriia</taxon>
        <taxon>Flavobacteriales</taxon>
        <taxon>Weeksellaceae</taxon>
        <taxon>Chryseobacterium group</taxon>
        <taxon>Chryseobacterium</taxon>
    </lineage>
</organism>
<keyword evidence="1" id="KW-0732">Signal</keyword>
<sequence>MIMKNILLALLLIFSCSCKEKAVNQQLTEKLGARKKVVQTKVPDSIAEKSIFLTKTKEGYFRIFVQSNKFEGKYFYSDTVNILKAENFVLENDRLKTVKSATLYSDHWDYLHIDSANIYTKKPFLFISATSEFQGTAVPGTNVYFWMVNTENVSENYKLLYSGYTSPVCKGCIKGDFEENKSLKNNPKIRNALYEFAGKSKLIFHPSKSEKSTANYKNFEEKWAADNHAETHWGAGYEGEMDEVISTYYKENLFEISGGTETRIENERYVIASYFRGNLIGYDKMKQRYFPIIVESCADFCNKEVEFVNDHTIRITYEDGNPWNLDLSKIKFD</sequence>
<protein>
    <submittedName>
        <fullName evidence="2">Uncharacterized protein</fullName>
    </submittedName>
</protein>
<evidence type="ECO:0000313" key="3">
    <source>
        <dbReference type="Proteomes" id="UP000215196"/>
    </source>
</evidence>
<dbReference type="Proteomes" id="UP000215196">
    <property type="component" value="Chromosome 1"/>
</dbReference>
<dbReference type="KEGG" id="ctak:4412677_00388"/>
<dbReference type="EMBL" id="LT906465">
    <property type="protein sequence ID" value="SNV35066.1"/>
    <property type="molecule type" value="Genomic_DNA"/>
</dbReference>